<gene>
    <name evidence="1" type="ORF">BT96DRAFT_1039916</name>
</gene>
<dbReference type="Proteomes" id="UP000799118">
    <property type="component" value="Unassembled WGS sequence"/>
</dbReference>
<organism evidence="1 2">
    <name type="scientific">Gymnopus androsaceus JB14</name>
    <dbReference type="NCBI Taxonomy" id="1447944"/>
    <lineage>
        <taxon>Eukaryota</taxon>
        <taxon>Fungi</taxon>
        <taxon>Dikarya</taxon>
        <taxon>Basidiomycota</taxon>
        <taxon>Agaricomycotina</taxon>
        <taxon>Agaricomycetes</taxon>
        <taxon>Agaricomycetidae</taxon>
        <taxon>Agaricales</taxon>
        <taxon>Marasmiineae</taxon>
        <taxon>Omphalotaceae</taxon>
        <taxon>Gymnopus</taxon>
    </lineage>
</organism>
<dbReference type="OrthoDB" id="1715602at2759"/>
<proteinExistence type="predicted"/>
<evidence type="ECO:0000313" key="2">
    <source>
        <dbReference type="Proteomes" id="UP000799118"/>
    </source>
</evidence>
<accession>A0A6A4HF94</accession>
<protein>
    <recommendedName>
        <fullName evidence="3">HAT C-terminal dimerisation domain-containing protein</fullName>
    </recommendedName>
</protein>
<feature type="non-terminal residue" evidence="1">
    <location>
        <position position="1"/>
    </location>
</feature>
<evidence type="ECO:0000313" key="1">
    <source>
        <dbReference type="EMBL" id="KAE9396506.1"/>
    </source>
</evidence>
<dbReference type="AlphaFoldDB" id="A0A6A4HF94"/>
<name>A0A6A4HF94_9AGAR</name>
<reference evidence="1" key="1">
    <citation type="journal article" date="2019" name="Environ. Microbiol.">
        <title>Fungal ecological strategies reflected in gene transcription - a case study of two litter decomposers.</title>
        <authorList>
            <person name="Barbi F."/>
            <person name="Kohler A."/>
            <person name="Barry K."/>
            <person name="Baskaran P."/>
            <person name="Daum C."/>
            <person name="Fauchery L."/>
            <person name="Ihrmark K."/>
            <person name="Kuo A."/>
            <person name="LaButti K."/>
            <person name="Lipzen A."/>
            <person name="Morin E."/>
            <person name="Grigoriev I.V."/>
            <person name="Henrissat B."/>
            <person name="Lindahl B."/>
            <person name="Martin F."/>
        </authorList>
    </citation>
    <scope>NUCLEOTIDE SEQUENCE</scope>
    <source>
        <strain evidence="1">JB14</strain>
    </source>
</reference>
<keyword evidence="2" id="KW-1185">Reference proteome</keyword>
<sequence>ATAVPVERSFSRGCILIPHLCNHLHGPTIQALMCFGDWSRLDLITNAEHEAFLLDKGHGGDEIRLFDDDDEV</sequence>
<evidence type="ECO:0008006" key="3">
    <source>
        <dbReference type="Google" id="ProtNLM"/>
    </source>
</evidence>
<dbReference type="EMBL" id="ML769512">
    <property type="protein sequence ID" value="KAE9396506.1"/>
    <property type="molecule type" value="Genomic_DNA"/>
</dbReference>